<organism evidence="1 2">
    <name type="scientific">Colletotrichum asianum</name>
    <dbReference type="NCBI Taxonomy" id="702518"/>
    <lineage>
        <taxon>Eukaryota</taxon>
        <taxon>Fungi</taxon>
        <taxon>Dikarya</taxon>
        <taxon>Ascomycota</taxon>
        <taxon>Pezizomycotina</taxon>
        <taxon>Sordariomycetes</taxon>
        <taxon>Hypocreomycetidae</taxon>
        <taxon>Glomerellales</taxon>
        <taxon>Glomerellaceae</taxon>
        <taxon>Colletotrichum</taxon>
        <taxon>Colletotrichum gloeosporioides species complex</taxon>
    </lineage>
</organism>
<name>A0A8H3ZMB2_9PEZI</name>
<evidence type="ECO:0000313" key="2">
    <source>
        <dbReference type="Proteomes" id="UP000434172"/>
    </source>
</evidence>
<dbReference type="OrthoDB" id="1523883at2759"/>
<reference evidence="1 2" key="1">
    <citation type="submission" date="2019-12" db="EMBL/GenBank/DDBJ databases">
        <title>A genome sequence resource for the geographically widespread anthracnose pathogen Colletotrichum asianum.</title>
        <authorList>
            <person name="Meng Y."/>
        </authorList>
    </citation>
    <scope>NUCLEOTIDE SEQUENCE [LARGE SCALE GENOMIC DNA]</scope>
    <source>
        <strain evidence="1 2">ICMP 18580</strain>
    </source>
</reference>
<protein>
    <submittedName>
        <fullName evidence="1">Uncharacterized protein</fullName>
    </submittedName>
</protein>
<keyword evidence="2" id="KW-1185">Reference proteome</keyword>
<dbReference type="AlphaFoldDB" id="A0A8H3ZMB2"/>
<dbReference type="Proteomes" id="UP000434172">
    <property type="component" value="Unassembled WGS sequence"/>
</dbReference>
<proteinExistence type="predicted"/>
<gene>
    <name evidence="1" type="ORF">GQ607_008062</name>
</gene>
<sequence length="65" mass="7164">MNKDVEPGAKHVLTPYLNTMIKGLANAGLTPTLQQWMRIHVTRSVTVDLFCWFAAVTTCAKSLSS</sequence>
<accession>A0A8H3ZMB2</accession>
<evidence type="ECO:0000313" key="1">
    <source>
        <dbReference type="EMBL" id="KAF0324623.1"/>
    </source>
</evidence>
<comment type="caution">
    <text evidence="1">The sequence shown here is derived from an EMBL/GenBank/DDBJ whole genome shotgun (WGS) entry which is preliminary data.</text>
</comment>
<dbReference type="EMBL" id="WOWK01000042">
    <property type="protein sequence ID" value="KAF0324623.1"/>
    <property type="molecule type" value="Genomic_DNA"/>
</dbReference>